<reference evidence="4" key="1">
    <citation type="submission" date="2021-02" db="EMBL/GenBank/DDBJ databases">
        <authorList>
            <person name="Dougan E. K."/>
            <person name="Rhodes N."/>
            <person name="Thang M."/>
            <person name="Chan C."/>
        </authorList>
    </citation>
    <scope>NUCLEOTIDE SEQUENCE</scope>
</reference>
<evidence type="ECO:0000256" key="3">
    <source>
        <dbReference type="PROSITE-ProRule" id="PRU00023"/>
    </source>
</evidence>
<dbReference type="Proteomes" id="UP000654075">
    <property type="component" value="Unassembled WGS sequence"/>
</dbReference>
<name>A0A813E264_POLGL</name>
<dbReference type="InterPro" id="IPR002110">
    <property type="entry name" value="Ankyrin_rpt"/>
</dbReference>
<sequence length="243" mass="25288">KTQPLAAKAMKLKGSSRNSAPFAAIQQSAGLTPAESLAARHLYLLAMGRKFRGTVSFNLPEPLTSLQLTKLVDSMGRGALAMAACAGQDHLLASLIQMKAHIDASDNDGNTALMLAAARGQLANVALFVEEGAHLVSKNKAGQRAVDVAPNAAIRLALAPPTVRRLAGLPRPPPAAAVLSARLTASTEAEGTGTGGQKSNVDRHKLRLEGLPTGLPTNLLEDHILALLRLLGAEKPSSVKIET</sequence>
<organism evidence="4 5">
    <name type="scientific">Polarella glacialis</name>
    <name type="common">Dinoflagellate</name>
    <dbReference type="NCBI Taxonomy" id="89957"/>
    <lineage>
        <taxon>Eukaryota</taxon>
        <taxon>Sar</taxon>
        <taxon>Alveolata</taxon>
        <taxon>Dinophyceae</taxon>
        <taxon>Suessiales</taxon>
        <taxon>Suessiaceae</taxon>
        <taxon>Polarella</taxon>
    </lineage>
</organism>
<feature type="non-terminal residue" evidence="4">
    <location>
        <position position="1"/>
    </location>
</feature>
<dbReference type="SMART" id="SM00248">
    <property type="entry name" value="ANK"/>
    <property type="match status" value="2"/>
</dbReference>
<accession>A0A813E264</accession>
<feature type="non-terminal residue" evidence="4">
    <location>
        <position position="243"/>
    </location>
</feature>
<gene>
    <name evidence="4" type="ORF">PGLA1383_LOCUS11417</name>
</gene>
<dbReference type="GO" id="GO:0004842">
    <property type="term" value="F:ubiquitin-protein transferase activity"/>
    <property type="evidence" value="ECO:0007669"/>
    <property type="project" value="TreeGrafter"/>
</dbReference>
<dbReference type="SUPFAM" id="SSF48403">
    <property type="entry name" value="Ankyrin repeat"/>
    <property type="match status" value="1"/>
</dbReference>
<evidence type="ECO:0000313" key="4">
    <source>
        <dbReference type="EMBL" id="CAE8592793.1"/>
    </source>
</evidence>
<dbReference type="Pfam" id="PF12796">
    <property type="entry name" value="Ank_2"/>
    <property type="match status" value="1"/>
</dbReference>
<evidence type="ECO:0000256" key="1">
    <source>
        <dbReference type="ARBA" id="ARBA00022737"/>
    </source>
</evidence>
<proteinExistence type="predicted"/>
<evidence type="ECO:0000313" key="5">
    <source>
        <dbReference type="Proteomes" id="UP000654075"/>
    </source>
</evidence>
<comment type="caution">
    <text evidence="4">The sequence shown here is derived from an EMBL/GenBank/DDBJ whole genome shotgun (WGS) entry which is preliminary data.</text>
</comment>
<dbReference type="PANTHER" id="PTHR24171:SF8">
    <property type="entry name" value="BRCA1-ASSOCIATED RING DOMAIN PROTEIN 1"/>
    <property type="match status" value="1"/>
</dbReference>
<dbReference type="GO" id="GO:0085020">
    <property type="term" value="P:protein K6-linked ubiquitination"/>
    <property type="evidence" value="ECO:0007669"/>
    <property type="project" value="TreeGrafter"/>
</dbReference>
<protein>
    <submittedName>
        <fullName evidence="4">Uncharacterized protein</fullName>
    </submittedName>
</protein>
<dbReference type="InterPro" id="IPR036770">
    <property type="entry name" value="Ankyrin_rpt-contain_sf"/>
</dbReference>
<dbReference type="Gene3D" id="1.25.40.20">
    <property type="entry name" value="Ankyrin repeat-containing domain"/>
    <property type="match status" value="1"/>
</dbReference>
<feature type="repeat" description="ANK" evidence="3">
    <location>
        <begin position="108"/>
        <end position="140"/>
    </location>
</feature>
<dbReference type="AlphaFoldDB" id="A0A813E264"/>
<keyword evidence="5" id="KW-1185">Reference proteome</keyword>
<keyword evidence="2 3" id="KW-0040">ANK repeat</keyword>
<dbReference type="PROSITE" id="PS50297">
    <property type="entry name" value="ANK_REP_REGION"/>
    <property type="match status" value="1"/>
</dbReference>
<dbReference type="PROSITE" id="PS50088">
    <property type="entry name" value="ANK_REPEAT"/>
    <property type="match status" value="1"/>
</dbReference>
<dbReference type="EMBL" id="CAJNNV010005888">
    <property type="protein sequence ID" value="CAE8592793.1"/>
    <property type="molecule type" value="Genomic_DNA"/>
</dbReference>
<dbReference type="OrthoDB" id="10251692at2759"/>
<evidence type="ECO:0000256" key="2">
    <source>
        <dbReference type="ARBA" id="ARBA00023043"/>
    </source>
</evidence>
<keyword evidence="1" id="KW-0677">Repeat</keyword>
<dbReference type="PANTHER" id="PTHR24171">
    <property type="entry name" value="ANKYRIN REPEAT DOMAIN-CONTAINING PROTEIN 39-RELATED"/>
    <property type="match status" value="1"/>
</dbReference>